<keyword evidence="2" id="KW-1185">Reference proteome</keyword>
<gene>
    <name evidence="1" type="ORF">GCM10009754_40860</name>
</gene>
<dbReference type="EMBL" id="BAAANN010000015">
    <property type="protein sequence ID" value="GAA1964737.1"/>
    <property type="molecule type" value="Genomic_DNA"/>
</dbReference>
<evidence type="ECO:0000313" key="2">
    <source>
        <dbReference type="Proteomes" id="UP001501116"/>
    </source>
</evidence>
<dbReference type="NCBIfam" id="NF038206">
    <property type="entry name" value="RGCVC_fam"/>
    <property type="match status" value="1"/>
</dbReference>
<organism evidence="1 2">
    <name type="scientific">Amycolatopsis minnesotensis</name>
    <dbReference type="NCBI Taxonomy" id="337894"/>
    <lineage>
        <taxon>Bacteria</taxon>
        <taxon>Bacillati</taxon>
        <taxon>Actinomycetota</taxon>
        <taxon>Actinomycetes</taxon>
        <taxon>Pseudonocardiales</taxon>
        <taxon>Pseudonocardiaceae</taxon>
        <taxon>Amycolatopsis</taxon>
    </lineage>
</organism>
<proteinExistence type="predicted"/>
<reference evidence="2" key="1">
    <citation type="journal article" date="2019" name="Int. J. Syst. Evol. Microbiol.">
        <title>The Global Catalogue of Microorganisms (GCM) 10K type strain sequencing project: providing services to taxonomists for standard genome sequencing and annotation.</title>
        <authorList>
            <consortium name="The Broad Institute Genomics Platform"/>
            <consortium name="The Broad Institute Genome Sequencing Center for Infectious Disease"/>
            <person name="Wu L."/>
            <person name="Ma J."/>
        </authorList>
    </citation>
    <scope>NUCLEOTIDE SEQUENCE [LARGE SCALE GENOMIC DNA]</scope>
    <source>
        <strain evidence="2">JCM 14545</strain>
    </source>
</reference>
<evidence type="ECO:0000313" key="1">
    <source>
        <dbReference type="EMBL" id="GAA1964737.1"/>
    </source>
</evidence>
<name>A0ABP5CLD8_9PSEU</name>
<protein>
    <submittedName>
        <fullName evidence="1">Uncharacterized protein</fullName>
    </submittedName>
</protein>
<accession>A0ABP5CLD8</accession>
<dbReference type="RefSeq" id="WP_344420855.1">
    <property type="nucleotide sequence ID" value="NZ_BAAANN010000015.1"/>
</dbReference>
<sequence length="69" mass="7138">MAKIETEQESTNTEPGAVCVVCGHGLDSHDTIAHRFCTATAAGGFRRGCVCVSPSPTTGEPVTRSSTVD</sequence>
<comment type="caution">
    <text evidence="1">The sequence shown here is derived from an EMBL/GenBank/DDBJ whole genome shotgun (WGS) entry which is preliminary data.</text>
</comment>
<dbReference type="Proteomes" id="UP001501116">
    <property type="component" value="Unassembled WGS sequence"/>
</dbReference>